<dbReference type="AlphaFoldDB" id="A0AAW2VSH6"/>
<gene>
    <name evidence="16" type="ORF">Slati_2551500</name>
</gene>
<organism evidence="16">
    <name type="scientific">Sesamum latifolium</name>
    <dbReference type="NCBI Taxonomy" id="2727402"/>
    <lineage>
        <taxon>Eukaryota</taxon>
        <taxon>Viridiplantae</taxon>
        <taxon>Streptophyta</taxon>
        <taxon>Embryophyta</taxon>
        <taxon>Tracheophyta</taxon>
        <taxon>Spermatophyta</taxon>
        <taxon>Magnoliopsida</taxon>
        <taxon>eudicotyledons</taxon>
        <taxon>Gunneridae</taxon>
        <taxon>Pentapetalae</taxon>
        <taxon>asterids</taxon>
        <taxon>lamiids</taxon>
        <taxon>Lamiales</taxon>
        <taxon>Pedaliaceae</taxon>
        <taxon>Sesamum</taxon>
    </lineage>
</organism>
<evidence type="ECO:0000259" key="15">
    <source>
        <dbReference type="PROSITE" id="PS51205"/>
    </source>
</evidence>
<feature type="domain" description="VPS9" evidence="15">
    <location>
        <begin position="451"/>
        <end position="595"/>
    </location>
</feature>
<dbReference type="GO" id="GO:0030139">
    <property type="term" value="C:endocytic vesicle"/>
    <property type="evidence" value="ECO:0007669"/>
    <property type="project" value="TreeGrafter"/>
</dbReference>
<evidence type="ECO:0000256" key="12">
    <source>
        <dbReference type="ARBA" id="ARBA00023211"/>
    </source>
</evidence>
<evidence type="ECO:0000256" key="11">
    <source>
        <dbReference type="ARBA" id="ARBA00023136"/>
    </source>
</evidence>
<dbReference type="EMBL" id="JACGWN010000009">
    <property type="protein sequence ID" value="KAL0432172.1"/>
    <property type="molecule type" value="Genomic_DNA"/>
</dbReference>
<dbReference type="Gene3D" id="1.20.1050.80">
    <property type="entry name" value="VPS9 domain"/>
    <property type="match status" value="1"/>
</dbReference>
<comment type="pathway">
    <text evidence="3">Protein modification; protein glycosylation.</text>
</comment>
<evidence type="ECO:0000313" key="16">
    <source>
        <dbReference type="EMBL" id="KAL0432172.1"/>
    </source>
</evidence>
<feature type="transmembrane region" description="Helical" evidence="14">
    <location>
        <begin position="12"/>
        <end position="33"/>
    </location>
</feature>
<evidence type="ECO:0000256" key="6">
    <source>
        <dbReference type="ARBA" id="ARBA00022679"/>
    </source>
</evidence>
<keyword evidence="6" id="KW-0808">Transferase</keyword>
<comment type="cofactor">
    <cofactor evidence="1">
        <name>Mn(2+)</name>
        <dbReference type="ChEBI" id="CHEBI:29035"/>
    </cofactor>
</comment>
<dbReference type="Pfam" id="PF18151">
    <property type="entry name" value="DUF5601"/>
    <property type="match status" value="1"/>
</dbReference>
<dbReference type="InterPro" id="IPR041545">
    <property type="entry name" value="DUF5601"/>
</dbReference>
<dbReference type="InterPro" id="IPR002659">
    <property type="entry name" value="Glyco_trans_31"/>
</dbReference>
<comment type="subcellular location">
    <subcellularLocation>
        <location evidence="2">Golgi apparatus membrane</location>
        <topology evidence="2">Single-pass type II membrane protein</topology>
    </subcellularLocation>
</comment>
<dbReference type="InterPro" id="IPR025298">
    <property type="entry name" value="DUF4094"/>
</dbReference>
<dbReference type="FunFam" id="1.20.1050.80:FF:000007">
    <property type="entry name" value="Vacuolar protein sorting-associated protein 9A"/>
    <property type="match status" value="1"/>
</dbReference>
<dbReference type="SUPFAM" id="SSF109993">
    <property type="entry name" value="VPS9 domain"/>
    <property type="match status" value="1"/>
</dbReference>
<proteinExistence type="inferred from homology"/>
<dbReference type="PROSITE" id="PS51205">
    <property type="entry name" value="VPS9"/>
    <property type="match status" value="1"/>
</dbReference>
<keyword evidence="10" id="KW-0333">Golgi apparatus</keyword>
<evidence type="ECO:0000256" key="8">
    <source>
        <dbReference type="ARBA" id="ARBA00022968"/>
    </source>
</evidence>
<dbReference type="InterPro" id="IPR003123">
    <property type="entry name" value="VPS9"/>
</dbReference>
<reference evidence="16" key="1">
    <citation type="submission" date="2020-06" db="EMBL/GenBank/DDBJ databases">
        <authorList>
            <person name="Li T."/>
            <person name="Hu X."/>
            <person name="Zhang T."/>
            <person name="Song X."/>
            <person name="Zhang H."/>
            <person name="Dai N."/>
            <person name="Sheng W."/>
            <person name="Hou X."/>
            <person name="Wei L."/>
        </authorList>
    </citation>
    <scope>NUCLEOTIDE SEQUENCE</scope>
    <source>
        <strain evidence="16">KEN1</strain>
        <tissue evidence="16">Leaf</tissue>
    </source>
</reference>
<dbReference type="Gene3D" id="1.10.246.120">
    <property type="match status" value="1"/>
</dbReference>
<reference evidence="16" key="2">
    <citation type="journal article" date="2024" name="Plant">
        <title>Genomic evolution and insights into agronomic trait innovations of Sesamum species.</title>
        <authorList>
            <person name="Miao H."/>
            <person name="Wang L."/>
            <person name="Qu L."/>
            <person name="Liu H."/>
            <person name="Sun Y."/>
            <person name="Le M."/>
            <person name="Wang Q."/>
            <person name="Wei S."/>
            <person name="Zheng Y."/>
            <person name="Lin W."/>
            <person name="Duan Y."/>
            <person name="Cao H."/>
            <person name="Xiong S."/>
            <person name="Wang X."/>
            <person name="Wei L."/>
            <person name="Li C."/>
            <person name="Ma Q."/>
            <person name="Ju M."/>
            <person name="Zhao R."/>
            <person name="Li G."/>
            <person name="Mu C."/>
            <person name="Tian Q."/>
            <person name="Mei H."/>
            <person name="Zhang T."/>
            <person name="Gao T."/>
            <person name="Zhang H."/>
        </authorList>
    </citation>
    <scope>NUCLEOTIDE SEQUENCE</scope>
    <source>
        <strain evidence="16">KEN1</strain>
    </source>
</reference>
<dbReference type="Gene3D" id="3.90.550.50">
    <property type="match status" value="1"/>
</dbReference>
<evidence type="ECO:0000256" key="9">
    <source>
        <dbReference type="ARBA" id="ARBA00022989"/>
    </source>
</evidence>
<evidence type="ECO:0000256" key="10">
    <source>
        <dbReference type="ARBA" id="ARBA00023034"/>
    </source>
</evidence>
<accession>A0AAW2VSH6</accession>
<keyword evidence="8" id="KW-0735">Signal-anchor</keyword>
<feature type="region of interest" description="Disordered" evidence="13">
    <location>
        <begin position="639"/>
        <end position="689"/>
    </location>
</feature>
<dbReference type="InterPro" id="IPR045046">
    <property type="entry name" value="Vps9-like"/>
</dbReference>
<feature type="compositionally biased region" description="Polar residues" evidence="13">
    <location>
        <begin position="752"/>
        <end position="767"/>
    </location>
</feature>
<dbReference type="SMART" id="SM00167">
    <property type="entry name" value="VPS9"/>
    <property type="match status" value="1"/>
</dbReference>
<feature type="compositionally biased region" description="Basic and acidic residues" evidence="13">
    <location>
        <begin position="668"/>
        <end position="681"/>
    </location>
</feature>
<dbReference type="GO" id="GO:0031267">
    <property type="term" value="F:small GTPase binding"/>
    <property type="evidence" value="ECO:0007669"/>
    <property type="project" value="TreeGrafter"/>
</dbReference>
<keyword evidence="9 14" id="KW-1133">Transmembrane helix</keyword>
<dbReference type="Pfam" id="PF01762">
    <property type="entry name" value="Galactosyl_T"/>
    <property type="match status" value="1"/>
</dbReference>
<dbReference type="GO" id="GO:0016758">
    <property type="term" value="F:hexosyltransferase activity"/>
    <property type="evidence" value="ECO:0007669"/>
    <property type="project" value="InterPro"/>
</dbReference>
<comment type="similarity">
    <text evidence="4">Belongs to the glycosyltransferase 31 family.</text>
</comment>
<feature type="region of interest" description="Disordered" evidence="13">
    <location>
        <begin position="98"/>
        <end position="119"/>
    </location>
</feature>
<keyword evidence="7 14" id="KW-0812">Transmembrane</keyword>
<dbReference type="PANTHER" id="PTHR23101">
    <property type="entry name" value="RAB GDP/GTP EXCHANGE FACTOR"/>
    <property type="match status" value="1"/>
</dbReference>
<evidence type="ECO:0000256" key="3">
    <source>
        <dbReference type="ARBA" id="ARBA00004922"/>
    </source>
</evidence>
<sequence length="802" mass="89941">MKSKGNGKVSAKWIPIFSICFFFIGMVFTNKYWGPLESNNQLITQQRREQELQIVSEDCSTRKKKAGDRDNDVMTEVYKTHEAIQSLDKSISMLQMELSASRNAQERQKTDGSSVTAEAEGVPRKKAFMVIGINTAFSSRKRRDSVRETWMPQGEQLRKLEQEKGIVVRFMIGHSATSNSILDRALDSEEAQHQDFLRLEHVEGYHELSAKTKIFFATAIAKWDADFYVKVDDDVHVNLGTLAATLARHRSKPRVYIGCQYCTSLPMKMSLGSWFIGLEVEHIDERNMCCGTPPDCEWKAQAGNVCIASFDWSCSGICKSFVTHSLTPNPNTVNLSPSVRSTADGELRRVRLVHGPADVARLPRADAPPSAADFVKAIKSFIVSFLNNAPDAERDSVAVQEFLGNMEAAFRAHPLWARSSEEELESAGEGLEKYVMTKLFTRVFASIPEDVKADEQLNEKMALIQQFIRPENLDIKPTFQNETSWLLAQKELQKINMYKAPRDKLVCILNCCKVINNLLLNASLAANEDHPGADEFLPVLIYVTIKANPPQLHSNLSYIQRFRRQTRLVAEAAYFFTNMLSVESFITNIDAKALSMDEEEFEMNMESAQALLSGLSQSTDNSYSQMDQHFGHVHSTEPVEAKSALNSRKQQRAATRPQSPLEPSQPKSRNEGLDGKDHLPLDKPPSISDLENKGAAELLKEEEVNQLFRDFPYLYSQAGDLTVGDVEDLLSNYKQMVFKYVCLVKGMGVSPPSLSSSNTHNEQTEVANDSEEINETNPNDDTRKDISSTDADKSIEGLLLGL</sequence>
<dbReference type="Pfam" id="PF13334">
    <property type="entry name" value="DUF4094"/>
    <property type="match status" value="1"/>
</dbReference>
<dbReference type="GO" id="GO:0000139">
    <property type="term" value="C:Golgi membrane"/>
    <property type="evidence" value="ECO:0007669"/>
    <property type="project" value="UniProtKB-SubCell"/>
</dbReference>
<feature type="compositionally biased region" description="Polar residues" evidence="13">
    <location>
        <begin position="644"/>
        <end position="667"/>
    </location>
</feature>
<keyword evidence="11 14" id="KW-0472">Membrane</keyword>
<dbReference type="Pfam" id="PF02204">
    <property type="entry name" value="VPS9"/>
    <property type="match status" value="1"/>
</dbReference>
<dbReference type="InterPro" id="IPR037191">
    <property type="entry name" value="VPS9_dom_sf"/>
</dbReference>
<feature type="region of interest" description="Disordered" evidence="13">
    <location>
        <begin position="751"/>
        <end position="790"/>
    </location>
</feature>
<comment type="caution">
    <text evidence="16">The sequence shown here is derived from an EMBL/GenBank/DDBJ whole genome shotgun (WGS) entry which is preliminary data.</text>
</comment>
<evidence type="ECO:0000256" key="13">
    <source>
        <dbReference type="SAM" id="MobiDB-lite"/>
    </source>
</evidence>
<protein>
    <submittedName>
        <fullName evidence="16">Vacuolar protein sorting-associated protein 9A</fullName>
    </submittedName>
</protein>
<evidence type="ECO:0000256" key="4">
    <source>
        <dbReference type="ARBA" id="ARBA00008661"/>
    </source>
</evidence>
<evidence type="ECO:0000256" key="1">
    <source>
        <dbReference type="ARBA" id="ARBA00001936"/>
    </source>
</evidence>
<evidence type="ECO:0000256" key="2">
    <source>
        <dbReference type="ARBA" id="ARBA00004323"/>
    </source>
</evidence>
<evidence type="ECO:0000256" key="14">
    <source>
        <dbReference type="SAM" id="Phobius"/>
    </source>
</evidence>
<dbReference type="PANTHER" id="PTHR23101:SF25">
    <property type="entry name" value="GTPASE-ACTIVATING PROTEIN AND VPS9 DOMAIN-CONTAINING PROTEIN 1"/>
    <property type="match status" value="1"/>
</dbReference>
<evidence type="ECO:0000256" key="5">
    <source>
        <dbReference type="ARBA" id="ARBA00022676"/>
    </source>
</evidence>
<evidence type="ECO:0000256" key="7">
    <source>
        <dbReference type="ARBA" id="ARBA00022692"/>
    </source>
</evidence>
<keyword evidence="5" id="KW-0328">Glycosyltransferase</keyword>
<feature type="compositionally biased region" description="Basic and acidic residues" evidence="13">
    <location>
        <begin position="780"/>
        <end position="790"/>
    </location>
</feature>
<dbReference type="GO" id="GO:0005085">
    <property type="term" value="F:guanyl-nucleotide exchange factor activity"/>
    <property type="evidence" value="ECO:0007669"/>
    <property type="project" value="InterPro"/>
</dbReference>
<keyword evidence="12" id="KW-0464">Manganese</keyword>
<name>A0AAW2VSH6_9LAMI</name>
<dbReference type="GO" id="GO:0005829">
    <property type="term" value="C:cytosol"/>
    <property type="evidence" value="ECO:0007669"/>
    <property type="project" value="TreeGrafter"/>
</dbReference>
<dbReference type="GO" id="GO:0016192">
    <property type="term" value="P:vesicle-mediated transport"/>
    <property type="evidence" value="ECO:0007669"/>
    <property type="project" value="InterPro"/>
</dbReference>